<name>A0A1T2LCJ8_9GAMM</name>
<dbReference type="Proteomes" id="UP000190198">
    <property type="component" value="Unassembled WGS sequence"/>
</dbReference>
<evidence type="ECO:0000256" key="6">
    <source>
        <dbReference type="SAM" id="Phobius"/>
    </source>
</evidence>
<evidence type="ECO:0000313" key="9">
    <source>
        <dbReference type="Proteomes" id="UP000190198"/>
    </source>
</evidence>
<evidence type="ECO:0000256" key="3">
    <source>
        <dbReference type="ARBA" id="ARBA00022692"/>
    </source>
</evidence>
<evidence type="ECO:0000256" key="1">
    <source>
        <dbReference type="ARBA" id="ARBA00004651"/>
    </source>
</evidence>
<evidence type="ECO:0000256" key="5">
    <source>
        <dbReference type="ARBA" id="ARBA00023136"/>
    </source>
</evidence>
<comment type="caution">
    <text evidence="8">The sequence shown here is derived from an EMBL/GenBank/DDBJ whole genome shotgun (WGS) entry which is preliminary data.</text>
</comment>
<dbReference type="PANTHER" id="PTHR36115:SF10">
    <property type="entry name" value="RDD DOMAIN-CONTAINING PROTEIN"/>
    <property type="match status" value="1"/>
</dbReference>
<feature type="transmembrane region" description="Helical" evidence="6">
    <location>
        <begin position="106"/>
        <end position="126"/>
    </location>
</feature>
<feature type="transmembrane region" description="Helical" evidence="6">
    <location>
        <begin position="22"/>
        <end position="45"/>
    </location>
</feature>
<accession>A0A1T2LCJ8</accession>
<dbReference type="RefSeq" id="WP_078476102.1">
    <property type="nucleotide sequence ID" value="NZ_MPRK01000012.1"/>
</dbReference>
<dbReference type="Pfam" id="PF06271">
    <property type="entry name" value="RDD"/>
    <property type="match status" value="1"/>
</dbReference>
<evidence type="ECO:0000256" key="4">
    <source>
        <dbReference type="ARBA" id="ARBA00022989"/>
    </source>
</evidence>
<sequence length="151" mass="17134">MTATNYMHPGFPRVLAAFGYDLVLLFGLLLLATTVVTFPAQLIFGIDIIGNHPIAKFVLWALWCVVILGFYLWFWTHGGQTLGMRAWRIRVVNKESPEEGIDYVQASVRLLIGILFFGISTIWMLFNRERESLHDRIAHTSLLLLPKSGNS</sequence>
<evidence type="ECO:0000259" key="7">
    <source>
        <dbReference type="Pfam" id="PF06271"/>
    </source>
</evidence>
<keyword evidence="4 6" id="KW-1133">Transmembrane helix</keyword>
<feature type="domain" description="RDD" evidence="7">
    <location>
        <begin position="13"/>
        <end position="138"/>
    </location>
</feature>
<dbReference type="AlphaFoldDB" id="A0A1T2LCJ8"/>
<reference evidence="8 9" key="1">
    <citation type="submission" date="2016-11" db="EMBL/GenBank/DDBJ databases">
        <title>Mixed transmission modes and dynamic genome evolution in an obligate animal-bacterial symbiosis.</title>
        <authorList>
            <person name="Russell S.L."/>
            <person name="Corbett-Detig R.B."/>
            <person name="Cavanaugh C.M."/>
        </authorList>
    </citation>
    <scope>NUCLEOTIDE SEQUENCE [LARGE SCALE GENOMIC DNA]</scope>
    <source>
        <strain evidence="8">Sp-SM6</strain>
    </source>
</reference>
<keyword evidence="9" id="KW-1185">Reference proteome</keyword>
<comment type="subcellular location">
    <subcellularLocation>
        <location evidence="1">Cell membrane</location>
        <topology evidence="1">Multi-pass membrane protein</topology>
    </subcellularLocation>
</comment>
<gene>
    <name evidence="8" type="ORF">BOW52_01475</name>
</gene>
<dbReference type="PANTHER" id="PTHR36115">
    <property type="entry name" value="PROLINE-RICH ANTIGEN HOMOLOG-RELATED"/>
    <property type="match status" value="1"/>
</dbReference>
<dbReference type="OrthoDB" id="9793824at2"/>
<evidence type="ECO:0000313" key="8">
    <source>
        <dbReference type="EMBL" id="OOZ42809.1"/>
    </source>
</evidence>
<feature type="transmembrane region" description="Helical" evidence="6">
    <location>
        <begin position="57"/>
        <end position="75"/>
    </location>
</feature>
<keyword evidence="5 6" id="KW-0472">Membrane</keyword>
<dbReference type="InterPro" id="IPR051791">
    <property type="entry name" value="Pra-immunoreactive"/>
</dbReference>
<keyword evidence="2" id="KW-1003">Cell membrane</keyword>
<evidence type="ECO:0000256" key="2">
    <source>
        <dbReference type="ARBA" id="ARBA00022475"/>
    </source>
</evidence>
<dbReference type="GO" id="GO:0005886">
    <property type="term" value="C:plasma membrane"/>
    <property type="evidence" value="ECO:0007669"/>
    <property type="project" value="UniProtKB-SubCell"/>
</dbReference>
<protein>
    <recommendedName>
        <fullName evidence="7">RDD domain-containing protein</fullName>
    </recommendedName>
</protein>
<organism evidence="8 9">
    <name type="scientific">Solemya elarraichensis gill symbiont</name>
    <dbReference type="NCBI Taxonomy" id="1918949"/>
    <lineage>
        <taxon>Bacteria</taxon>
        <taxon>Pseudomonadati</taxon>
        <taxon>Pseudomonadota</taxon>
        <taxon>Gammaproteobacteria</taxon>
        <taxon>sulfur-oxidizing symbionts</taxon>
    </lineage>
</organism>
<keyword evidence="3 6" id="KW-0812">Transmembrane</keyword>
<proteinExistence type="predicted"/>
<dbReference type="InterPro" id="IPR010432">
    <property type="entry name" value="RDD"/>
</dbReference>
<dbReference type="EMBL" id="MPRK01000012">
    <property type="protein sequence ID" value="OOZ42809.1"/>
    <property type="molecule type" value="Genomic_DNA"/>
</dbReference>